<name>A0A0M6XP99_9RHOB</name>
<evidence type="ECO:0000313" key="1">
    <source>
        <dbReference type="EMBL" id="CTQ31993.1"/>
    </source>
</evidence>
<reference evidence="1 2" key="1">
    <citation type="submission" date="2015-07" db="EMBL/GenBank/DDBJ databases">
        <authorList>
            <person name="Noorani M."/>
        </authorList>
    </citation>
    <scope>NUCLEOTIDE SEQUENCE [LARGE SCALE GENOMIC DNA]</scope>
    <source>
        <strain evidence="1 2">CECT 5088</strain>
    </source>
</reference>
<dbReference type="EMBL" id="CXPG01000012">
    <property type="protein sequence ID" value="CTQ31993.1"/>
    <property type="molecule type" value="Genomic_DNA"/>
</dbReference>
<dbReference type="AlphaFoldDB" id="A0A0M6XP99"/>
<keyword evidence="2" id="KW-1185">Reference proteome</keyword>
<evidence type="ECO:0000313" key="2">
    <source>
        <dbReference type="Proteomes" id="UP000048908"/>
    </source>
</evidence>
<dbReference type="PANTHER" id="PTHR39328">
    <property type="entry name" value="BLL2871 PROTEIN"/>
    <property type="match status" value="1"/>
</dbReference>
<dbReference type="SUPFAM" id="SSF56235">
    <property type="entry name" value="N-terminal nucleophile aminohydrolases (Ntn hydrolases)"/>
    <property type="match status" value="1"/>
</dbReference>
<dbReference type="InterPro" id="IPR029055">
    <property type="entry name" value="Ntn_hydrolases_N"/>
</dbReference>
<proteinExistence type="predicted"/>
<dbReference type="InterPro" id="IPR010430">
    <property type="entry name" value="DUF1028"/>
</dbReference>
<sequence length="250" mass="26606">MTYSIIGRDGRTGEIGVAVASRFFACGALVPHVGPRTAVATQAFVNPLWGVEGLRRLEAGEMAGEVLADFVARDGGQAIRQCHMMDATGRIAAHTGADCVDWAGHRTGGDHSVAGNMLVGQAVIDATFETFADRNDLDLPHRLLAAMRAGEAAGGDRRGRQAAGLKVHRGQAYAHLDLRVDDHGDPLSELDRLLDVAAERYLHLVDALPTEEDFSGATDRAPIDAAIVADERRRREAGRASRSLARPGGV</sequence>
<dbReference type="OrthoDB" id="9790012at2"/>
<dbReference type="RefSeq" id="WP_055681674.1">
    <property type="nucleotide sequence ID" value="NZ_CXPG01000012.1"/>
</dbReference>
<gene>
    <name evidence="1" type="ORF">JAN5088_00752</name>
</gene>
<dbReference type="STRING" id="282197.SAMN04488517_104242"/>
<dbReference type="PANTHER" id="PTHR39328:SF1">
    <property type="entry name" value="BLL2871 PROTEIN"/>
    <property type="match status" value="1"/>
</dbReference>
<organism evidence="1 2">
    <name type="scientific">Jannaschia rubra</name>
    <dbReference type="NCBI Taxonomy" id="282197"/>
    <lineage>
        <taxon>Bacteria</taxon>
        <taxon>Pseudomonadati</taxon>
        <taxon>Pseudomonadota</taxon>
        <taxon>Alphaproteobacteria</taxon>
        <taxon>Rhodobacterales</taxon>
        <taxon>Roseobacteraceae</taxon>
        <taxon>Jannaschia</taxon>
    </lineage>
</organism>
<dbReference type="Pfam" id="PF06267">
    <property type="entry name" value="DUF1028"/>
    <property type="match status" value="1"/>
</dbReference>
<evidence type="ECO:0008006" key="3">
    <source>
        <dbReference type="Google" id="ProtNLM"/>
    </source>
</evidence>
<dbReference type="Gene3D" id="3.60.20.10">
    <property type="entry name" value="Glutamine Phosphoribosylpyrophosphate, subunit 1, domain 1"/>
    <property type="match status" value="1"/>
</dbReference>
<accession>A0A0M6XP99</accession>
<protein>
    <recommendedName>
        <fullName evidence="3">Peptidoglycan binding domain protein</fullName>
    </recommendedName>
</protein>
<dbReference type="Proteomes" id="UP000048908">
    <property type="component" value="Unassembled WGS sequence"/>
</dbReference>